<gene>
    <name evidence="1" type="ORF">F8153_04255</name>
</gene>
<dbReference type="PANTHER" id="PTHR31118:SF12">
    <property type="entry name" value="CYCLASE-LIKE PROTEIN 2"/>
    <property type="match status" value="1"/>
</dbReference>
<dbReference type="AlphaFoldDB" id="A0A833M7V4"/>
<dbReference type="RefSeq" id="WP_151865124.1">
    <property type="nucleotide sequence ID" value="NZ_WBZB01000013.1"/>
</dbReference>
<sequence>MNIIDLTQLIEENMPVFPGTKGPNITQTNTLEDNGFVEHLLAMYTHTGTHMDAPAHMIEGGKSLDQYSADSFIGKAVKIDFLDKPKGEIGVEDLLKYKDQLETADFLIIHTGWSEYWGTSKYFEDFPALGVEAAQWLMNYNLKGIGVDAISVDAMTSIGFPIHNTFMKKNFLIIENLTNLLEVRGEFIFSCLPLKVVDSDGSPIRAIAMI</sequence>
<evidence type="ECO:0000313" key="1">
    <source>
        <dbReference type="EMBL" id="KAB3531397.1"/>
    </source>
</evidence>
<dbReference type="GO" id="GO:0019441">
    <property type="term" value="P:L-tryptophan catabolic process to kynurenine"/>
    <property type="evidence" value="ECO:0007669"/>
    <property type="project" value="InterPro"/>
</dbReference>
<dbReference type="OrthoDB" id="9796085at2"/>
<dbReference type="GO" id="GO:0004061">
    <property type="term" value="F:arylformamidase activity"/>
    <property type="evidence" value="ECO:0007669"/>
    <property type="project" value="InterPro"/>
</dbReference>
<dbReference type="EMBL" id="WBZB01000013">
    <property type="protein sequence ID" value="KAB3531397.1"/>
    <property type="molecule type" value="Genomic_DNA"/>
</dbReference>
<dbReference type="Pfam" id="PF04199">
    <property type="entry name" value="Cyclase"/>
    <property type="match status" value="1"/>
</dbReference>
<organism evidence="1 2">
    <name type="scientific">Alkaliphilus serpentinus</name>
    <dbReference type="NCBI Taxonomy" id="1482731"/>
    <lineage>
        <taxon>Bacteria</taxon>
        <taxon>Bacillati</taxon>
        <taxon>Bacillota</taxon>
        <taxon>Clostridia</taxon>
        <taxon>Peptostreptococcales</taxon>
        <taxon>Natronincolaceae</taxon>
        <taxon>Alkaliphilus</taxon>
    </lineage>
</organism>
<protein>
    <submittedName>
        <fullName evidence="1">Cyclase family protein</fullName>
    </submittedName>
</protein>
<dbReference type="Proteomes" id="UP000465601">
    <property type="component" value="Unassembled WGS sequence"/>
</dbReference>
<name>A0A833M7V4_9FIRM</name>
<evidence type="ECO:0000313" key="2">
    <source>
        <dbReference type="Proteomes" id="UP000465601"/>
    </source>
</evidence>
<dbReference type="SUPFAM" id="SSF102198">
    <property type="entry name" value="Putative cyclase"/>
    <property type="match status" value="1"/>
</dbReference>
<keyword evidence="2" id="KW-1185">Reference proteome</keyword>
<accession>A0A833M7V4</accession>
<dbReference type="InterPro" id="IPR037175">
    <property type="entry name" value="KFase_sf"/>
</dbReference>
<proteinExistence type="predicted"/>
<dbReference type="InterPro" id="IPR007325">
    <property type="entry name" value="KFase/CYL"/>
</dbReference>
<comment type="caution">
    <text evidence="1">The sequence shown here is derived from an EMBL/GenBank/DDBJ whole genome shotgun (WGS) entry which is preliminary data.</text>
</comment>
<dbReference type="Gene3D" id="3.50.30.50">
    <property type="entry name" value="Putative cyclase"/>
    <property type="match status" value="1"/>
</dbReference>
<reference evidence="1 2" key="1">
    <citation type="submission" date="2019-10" db="EMBL/GenBank/DDBJ databases">
        <title>Alkaliphilus serpentinus sp. nov. and Alkaliphilus pronyensis sp. nov., two novel anaerobic alkaliphilic species isolated from the serpentinized-hosted hydrothermal field of the Prony Bay (New Caledonia).</title>
        <authorList>
            <person name="Postec A."/>
        </authorList>
    </citation>
    <scope>NUCLEOTIDE SEQUENCE [LARGE SCALE GENOMIC DNA]</scope>
    <source>
        <strain evidence="1 2">LacT</strain>
    </source>
</reference>
<dbReference type="PANTHER" id="PTHR31118">
    <property type="entry name" value="CYCLASE-LIKE PROTEIN 2"/>
    <property type="match status" value="1"/>
</dbReference>